<keyword evidence="1" id="KW-1133">Transmembrane helix</keyword>
<feature type="transmembrane region" description="Helical" evidence="1">
    <location>
        <begin position="161"/>
        <end position="182"/>
    </location>
</feature>
<keyword evidence="1" id="KW-0472">Membrane</keyword>
<dbReference type="EMBL" id="AP022870">
    <property type="protein sequence ID" value="BCB82638.1"/>
    <property type="molecule type" value="Genomic_DNA"/>
</dbReference>
<feature type="transmembrane region" description="Helical" evidence="1">
    <location>
        <begin position="115"/>
        <end position="141"/>
    </location>
</feature>
<evidence type="ECO:0000313" key="2">
    <source>
        <dbReference type="EMBL" id="BCB82638.1"/>
    </source>
</evidence>
<evidence type="ECO:0000256" key="1">
    <source>
        <dbReference type="SAM" id="Phobius"/>
    </source>
</evidence>
<reference evidence="2 3" key="2">
    <citation type="submission" date="2020-03" db="EMBL/GenBank/DDBJ databases">
        <authorList>
            <person name="Ichikawa N."/>
            <person name="Kimura A."/>
            <person name="Kitahashi Y."/>
            <person name="Uohara A."/>
        </authorList>
    </citation>
    <scope>NUCLEOTIDE SEQUENCE [LARGE SCALE GENOMIC DNA]</scope>
    <source>
        <strain evidence="2 3">NBRC 107702</strain>
    </source>
</reference>
<reference evidence="2 3" key="1">
    <citation type="submission" date="2020-03" db="EMBL/GenBank/DDBJ databases">
        <title>Whole genome shotgun sequence of Phytohabitans flavus NBRC 107702.</title>
        <authorList>
            <person name="Komaki H."/>
            <person name="Tamura T."/>
        </authorList>
    </citation>
    <scope>NUCLEOTIDE SEQUENCE [LARGE SCALE GENOMIC DNA]</scope>
    <source>
        <strain evidence="2 3">NBRC 107702</strain>
    </source>
</reference>
<dbReference type="AlphaFoldDB" id="A0A6F8Y9H9"/>
<feature type="transmembrane region" description="Helical" evidence="1">
    <location>
        <begin position="7"/>
        <end position="26"/>
    </location>
</feature>
<dbReference type="Proteomes" id="UP000502508">
    <property type="component" value="Chromosome"/>
</dbReference>
<keyword evidence="3" id="KW-1185">Reference proteome</keyword>
<name>A0A6F8Y9H9_9ACTN</name>
<evidence type="ECO:0000313" key="3">
    <source>
        <dbReference type="Proteomes" id="UP000502508"/>
    </source>
</evidence>
<sequence>MAMRDRTLFLVGAKYLFWLFFLLVYLPRFAAGHARITFGVSSADADYTRAQCEELSSCGDNHDAFEWAQMALMRVMAGEIWVTTIVLLLLESIILVVMAAHLMRRRVTERTAIRWWRIQLVVVIVSLAVYLGLLGVGAVALHRIPENARLAPYQAAFSSPFADVAMLYYMGVFVAVNGLALVHNRAMARLLPAASRPIPVAGESN</sequence>
<proteinExistence type="predicted"/>
<dbReference type="KEGG" id="pfla:Pflav_090480"/>
<accession>A0A6F8Y9H9</accession>
<gene>
    <name evidence="2" type="ORF">Pflav_090480</name>
</gene>
<evidence type="ECO:0008006" key="4">
    <source>
        <dbReference type="Google" id="ProtNLM"/>
    </source>
</evidence>
<feature type="transmembrane region" description="Helical" evidence="1">
    <location>
        <begin position="80"/>
        <end position="103"/>
    </location>
</feature>
<protein>
    <recommendedName>
        <fullName evidence="4">DUF2975 domain-containing protein</fullName>
    </recommendedName>
</protein>
<keyword evidence="1" id="KW-0812">Transmembrane</keyword>
<dbReference type="RefSeq" id="WP_173042101.1">
    <property type="nucleotide sequence ID" value="NZ_AP022870.1"/>
</dbReference>
<organism evidence="2 3">
    <name type="scientific">Phytohabitans flavus</name>
    <dbReference type="NCBI Taxonomy" id="1076124"/>
    <lineage>
        <taxon>Bacteria</taxon>
        <taxon>Bacillati</taxon>
        <taxon>Actinomycetota</taxon>
        <taxon>Actinomycetes</taxon>
        <taxon>Micromonosporales</taxon>
        <taxon>Micromonosporaceae</taxon>
    </lineage>
</organism>